<dbReference type="GO" id="GO:0005525">
    <property type="term" value="F:GTP binding"/>
    <property type="evidence" value="ECO:0007669"/>
    <property type="project" value="UniProtKB-KW"/>
</dbReference>
<dbReference type="InterPro" id="IPR005121">
    <property type="entry name" value="Fdx_antiC-bd"/>
</dbReference>
<evidence type="ECO:0000256" key="11">
    <source>
        <dbReference type="ARBA" id="ARBA00031194"/>
    </source>
</evidence>
<dbReference type="InterPro" id="IPR020850">
    <property type="entry name" value="GED_dom"/>
</dbReference>
<dbReference type="SMART" id="SM00233">
    <property type="entry name" value="PH"/>
    <property type="match status" value="1"/>
</dbReference>
<dbReference type="Pfam" id="PF00169">
    <property type="entry name" value="PH"/>
    <property type="match status" value="1"/>
</dbReference>
<reference evidence="20" key="1">
    <citation type="journal article" date="2016" name="Nat. Commun.">
        <title>The Gonium pectorale genome demonstrates co-option of cell cycle regulation during the evolution of multicellularity.</title>
        <authorList>
            <person name="Hanschen E.R."/>
            <person name="Marriage T.N."/>
            <person name="Ferris P.J."/>
            <person name="Hamaji T."/>
            <person name="Toyoda A."/>
            <person name="Fujiyama A."/>
            <person name="Neme R."/>
            <person name="Noguchi H."/>
            <person name="Minakuchi Y."/>
            <person name="Suzuki M."/>
            <person name="Kawai-Toyooka H."/>
            <person name="Smith D.R."/>
            <person name="Sparks H."/>
            <person name="Anderson J."/>
            <person name="Bakaric R."/>
            <person name="Luria V."/>
            <person name="Karger A."/>
            <person name="Kirschner M.W."/>
            <person name="Durand P.M."/>
            <person name="Michod R.E."/>
            <person name="Nozaki H."/>
            <person name="Olson B.J."/>
        </authorList>
    </citation>
    <scope>NUCLEOTIDE SEQUENCE [LARGE SCALE GENOMIC DNA]</scope>
    <source>
        <strain evidence="20">NIES-2863</strain>
    </source>
</reference>
<evidence type="ECO:0000256" key="9">
    <source>
        <dbReference type="ARBA" id="ARBA00023128"/>
    </source>
</evidence>
<feature type="domain" description="FDX-ACB" evidence="18">
    <location>
        <begin position="1033"/>
        <end position="1124"/>
    </location>
</feature>
<dbReference type="STRING" id="33097.A0A150GW30"/>
<gene>
    <name evidence="19" type="ORF">GPECTOR_6g487</name>
</gene>
<dbReference type="Gene3D" id="3.30.930.10">
    <property type="entry name" value="Bira Bifunctional Protein, Domain 2"/>
    <property type="match status" value="2"/>
</dbReference>
<evidence type="ECO:0000256" key="14">
    <source>
        <dbReference type="SAM" id="MobiDB-lite"/>
    </source>
</evidence>
<dbReference type="EMBL" id="LSYV01000007">
    <property type="protein sequence ID" value="KXZ53570.1"/>
    <property type="molecule type" value="Genomic_DNA"/>
</dbReference>
<dbReference type="Pfam" id="PF02212">
    <property type="entry name" value="GED"/>
    <property type="match status" value="1"/>
</dbReference>
<dbReference type="GO" id="GO:0006432">
    <property type="term" value="P:phenylalanyl-tRNA aminoacylation"/>
    <property type="evidence" value="ECO:0007669"/>
    <property type="project" value="TreeGrafter"/>
</dbReference>
<dbReference type="GO" id="GO:0004826">
    <property type="term" value="F:phenylalanine-tRNA ligase activity"/>
    <property type="evidence" value="ECO:0007669"/>
    <property type="project" value="UniProtKB-EC"/>
</dbReference>
<dbReference type="SUPFAM" id="SSF55681">
    <property type="entry name" value="Class II aaRS and biotin synthetases"/>
    <property type="match status" value="1"/>
</dbReference>
<organism evidence="19 20">
    <name type="scientific">Gonium pectorale</name>
    <name type="common">Green alga</name>
    <dbReference type="NCBI Taxonomy" id="33097"/>
    <lineage>
        <taxon>Eukaryota</taxon>
        <taxon>Viridiplantae</taxon>
        <taxon>Chlorophyta</taxon>
        <taxon>core chlorophytes</taxon>
        <taxon>Chlorophyceae</taxon>
        <taxon>CS clade</taxon>
        <taxon>Chlamydomonadales</taxon>
        <taxon>Volvocaceae</taxon>
        <taxon>Gonium</taxon>
    </lineage>
</organism>
<dbReference type="InterPro" id="IPR006195">
    <property type="entry name" value="aa-tRNA-synth_II"/>
</dbReference>
<keyword evidence="9" id="KW-0496">Mitochondrion</keyword>
<dbReference type="SUPFAM" id="SSF50729">
    <property type="entry name" value="PH domain-like"/>
    <property type="match status" value="1"/>
</dbReference>
<dbReference type="FunFam" id="3.30.70.380:FF:000003">
    <property type="entry name" value="Phenylalanine--tRNA ligase chloroplastic/mitochondrial"/>
    <property type="match status" value="1"/>
</dbReference>
<comment type="function">
    <text evidence="13">Is responsible for the charging of tRNA(Phe) with phenylalanine in mitochondrial translation.</text>
</comment>
<dbReference type="PROSITE" id="PS50862">
    <property type="entry name" value="AA_TRNA_LIGASE_II"/>
    <property type="match status" value="1"/>
</dbReference>
<keyword evidence="7" id="KW-0648">Protein biosynthesis</keyword>
<dbReference type="EC" id="6.1.1.20" evidence="3"/>
<dbReference type="GO" id="GO:0000049">
    <property type="term" value="F:tRNA binding"/>
    <property type="evidence" value="ECO:0007669"/>
    <property type="project" value="InterPro"/>
</dbReference>
<feature type="compositionally biased region" description="Low complexity" evidence="14">
    <location>
        <begin position="479"/>
        <end position="499"/>
    </location>
</feature>
<keyword evidence="20" id="KW-1185">Reference proteome</keyword>
<evidence type="ECO:0000256" key="10">
    <source>
        <dbReference type="ARBA" id="ARBA00023146"/>
    </source>
</evidence>
<dbReference type="FunFam" id="3.30.930.10:FF:000082">
    <property type="entry name" value="Phenylalanine--tRNA ligase chloroplastic/mitochondrial"/>
    <property type="match status" value="1"/>
</dbReference>
<feature type="region of interest" description="Disordered" evidence="14">
    <location>
        <begin position="268"/>
        <end position="310"/>
    </location>
</feature>
<dbReference type="GO" id="GO:0003924">
    <property type="term" value="F:GTPase activity"/>
    <property type="evidence" value="ECO:0007669"/>
    <property type="project" value="InterPro"/>
</dbReference>
<dbReference type="Pfam" id="PF01031">
    <property type="entry name" value="Dynamin_M"/>
    <property type="match status" value="1"/>
</dbReference>
<dbReference type="PANTHER" id="PTHR11538:SF41">
    <property type="entry name" value="PHENYLALANINE--TRNA LIGASE, MITOCHONDRIAL"/>
    <property type="match status" value="1"/>
</dbReference>
<dbReference type="InterPro" id="IPR036690">
    <property type="entry name" value="Fdx_antiC-bd_sf"/>
</dbReference>
<dbReference type="FunFam" id="3.30.930.10:FF:000080">
    <property type="entry name" value="phenylalanine--tRNA ligase, chloroplastic/mitochondrial"/>
    <property type="match status" value="1"/>
</dbReference>
<dbReference type="Pfam" id="PF03147">
    <property type="entry name" value="FDX-ACB"/>
    <property type="match status" value="1"/>
</dbReference>
<dbReference type="GO" id="GO:0005524">
    <property type="term" value="F:ATP binding"/>
    <property type="evidence" value="ECO:0007669"/>
    <property type="project" value="UniProtKB-KW"/>
</dbReference>
<feature type="domain" description="PH" evidence="15">
    <location>
        <begin position="314"/>
        <end position="446"/>
    </location>
</feature>
<evidence type="ECO:0000256" key="4">
    <source>
        <dbReference type="ARBA" id="ARBA00022598"/>
    </source>
</evidence>
<evidence type="ECO:0000256" key="5">
    <source>
        <dbReference type="ARBA" id="ARBA00022741"/>
    </source>
</evidence>
<feature type="compositionally biased region" description="Pro residues" evidence="14">
    <location>
        <begin position="273"/>
        <end position="285"/>
    </location>
</feature>
<dbReference type="AlphaFoldDB" id="A0A150GW30"/>
<protein>
    <recommendedName>
        <fullName evidence="3">phenylalanine--tRNA ligase</fullName>
        <ecNumber evidence="3">6.1.1.20</ecNumber>
    </recommendedName>
    <alternativeName>
        <fullName evidence="11">Phenylalanyl-tRNA synthetase</fullName>
    </alternativeName>
</protein>
<accession>A0A150GW30</accession>
<dbReference type="InterPro" id="IPR045864">
    <property type="entry name" value="aa-tRNA-synth_II/BPL/LPL"/>
</dbReference>
<evidence type="ECO:0000313" key="19">
    <source>
        <dbReference type="EMBL" id="KXZ53570.1"/>
    </source>
</evidence>
<evidence type="ECO:0000256" key="2">
    <source>
        <dbReference type="ARBA" id="ARBA00008226"/>
    </source>
</evidence>
<evidence type="ECO:0000256" key="6">
    <source>
        <dbReference type="ARBA" id="ARBA00022840"/>
    </source>
</evidence>
<dbReference type="PROSITE" id="PS51447">
    <property type="entry name" value="FDX_ACB"/>
    <property type="match status" value="1"/>
</dbReference>
<dbReference type="InterPro" id="IPR003130">
    <property type="entry name" value="GED"/>
</dbReference>
<comment type="similarity">
    <text evidence="2">Belongs to the class-II aminoacyl-tRNA synthetase family.</text>
</comment>
<keyword evidence="5" id="KW-0547">Nucleotide-binding</keyword>
<dbReference type="PROSITE" id="PS51388">
    <property type="entry name" value="GED"/>
    <property type="match status" value="1"/>
</dbReference>
<dbReference type="CDD" id="cd00496">
    <property type="entry name" value="PheRS_alpha_core"/>
    <property type="match status" value="1"/>
</dbReference>
<keyword evidence="8" id="KW-0809">Transit peptide</keyword>
<evidence type="ECO:0000256" key="13">
    <source>
        <dbReference type="ARBA" id="ARBA00057761"/>
    </source>
</evidence>
<evidence type="ECO:0000259" key="16">
    <source>
        <dbReference type="PROSITE" id="PS50862"/>
    </source>
</evidence>
<dbReference type="Gene3D" id="3.30.70.380">
    <property type="entry name" value="Ferrodoxin-fold anticodon-binding domain"/>
    <property type="match status" value="1"/>
</dbReference>
<comment type="caution">
    <text evidence="19">The sequence shown here is derived from an EMBL/GenBank/DDBJ whole genome shotgun (WGS) entry which is preliminary data.</text>
</comment>
<feature type="domain" description="Aminoacyl-transfer RNA synthetases class-II family profile" evidence="16">
    <location>
        <begin position="795"/>
        <end position="1036"/>
    </location>
</feature>
<proteinExistence type="inferred from homology"/>
<evidence type="ECO:0000259" key="15">
    <source>
        <dbReference type="PROSITE" id="PS50003"/>
    </source>
</evidence>
<keyword evidence="10" id="KW-0030">Aminoacyl-tRNA synthetase</keyword>
<dbReference type="GO" id="GO:0005759">
    <property type="term" value="C:mitochondrial matrix"/>
    <property type="evidence" value="ECO:0007669"/>
    <property type="project" value="UniProtKB-SubCell"/>
</dbReference>
<dbReference type="InterPro" id="IPR000375">
    <property type="entry name" value="Dynamin_stalk"/>
</dbReference>
<evidence type="ECO:0000259" key="17">
    <source>
        <dbReference type="PROSITE" id="PS51388"/>
    </source>
</evidence>
<feature type="region of interest" description="Disordered" evidence="14">
    <location>
        <begin position="479"/>
        <end position="503"/>
    </location>
</feature>
<comment type="catalytic activity">
    <reaction evidence="12">
        <text>tRNA(Phe) + L-phenylalanine + ATP = L-phenylalanyl-tRNA(Phe) + AMP + diphosphate + H(+)</text>
        <dbReference type="Rhea" id="RHEA:19413"/>
        <dbReference type="Rhea" id="RHEA-COMP:9668"/>
        <dbReference type="Rhea" id="RHEA-COMP:9699"/>
        <dbReference type="ChEBI" id="CHEBI:15378"/>
        <dbReference type="ChEBI" id="CHEBI:30616"/>
        <dbReference type="ChEBI" id="CHEBI:33019"/>
        <dbReference type="ChEBI" id="CHEBI:58095"/>
        <dbReference type="ChEBI" id="CHEBI:78442"/>
        <dbReference type="ChEBI" id="CHEBI:78531"/>
        <dbReference type="ChEBI" id="CHEBI:456215"/>
        <dbReference type="EC" id="6.1.1.20"/>
    </reaction>
</comment>
<dbReference type="OrthoDB" id="5562561at2759"/>
<feature type="domain" description="GED" evidence="17">
    <location>
        <begin position="592"/>
        <end position="685"/>
    </location>
</feature>
<keyword evidence="6" id="KW-0067">ATP-binding</keyword>
<dbReference type="InterPro" id="IPR002319">
    <property type="entry name" value="Phenylalanyl-tRNA_Synthase"/>
</dbReference>
<evidence type="ECO:0000259" key="18">
    <source>
        <dbReference type="PROSITE" id="PS51447"/>
    </source>
</evidence>
<sequence>MDAIGSQLVDAPTAGLEQVLYRLKEKRVALEKVVLQYGEAPAGIKEVFELCRGFERAYTSFINESPVASKIKEAFLGEKGLAGKVKKLPMDKVFELKNVKAVCRQADGYQPSMVAPEKGLRQLSSEALDHITEPVNTCVQEVYNLLVNAAREAAEKAGQHTEAALMGAMPMYVPDFKNVVMPAIIAALDEWKKESEKMAHMLVDMERSYITAGFFRHTTHHRYQKIKQQEQMRAAMAAKGAMADQPKGAVGAVKQTAAKFFPSFGPAAGAPPAGAPPGTPPPPGASPVADDDSDDGKSPPKPANGSMPNVGNAEDFIAGYFDKYVSDDSARFLEAMKWQRRFFVFSESQRVLYYFKSPEDVSKPSGLRGQVNIAECIVEDLDDKGNPRPPNSPPSMAAPDKGHLMIRIRHKDPRGVAVKDHNAIIMRAENIDSKITWLAKLRKAAEPRRPANPQAAAAQQQAGAAGAVGAAAGAPAAAGAGAAQPGAAPAAPGAGPAGAVSGPSTSSLAVSGFGGAGFGFDDGDLSWAKDAEPVLDTHLGEGSAAFRADSVRDSEGRLLPAPQQLLNPLRLKDRLARAGSSSTWEVRYEALLDQFSTDMALYMSCICDTVVITVPKAVVHCMIRKSEKNLLERLFTVIHHLTPTQMENLLREDDVIVEKRKAARAALEDVKTAIFQVQQVLERQNMAAPADRKDRVQMPALVFAYAGIKEKLSPEQYNHYDKIFNATHAPECLRFTCRTCAVAPTAVAAPVELKTGKPKREDVITGSPDNNVTDYIYEKMGMDLHRQPDHPIGIIKQAIYEYFEARNPGLFQKFDDRYPIVSTRANFDEVLVPADHISRRPNDTYYVDANTVLRCHTSAHQAETLRAGHSAFLVTGDVYRRDSIDATHYPVFHQMEGVRVFTEAEWTAAGVTATQLAEKDLKDALEGLAKHLFGEVECRWIDAYFPFTEPSFELEIFFKGKWLEVLGCGVMEQVILDENYKPGHKAWAFGLGLERLAMVLFDVPDIRLFWSNDDRFLKQFRAGDLSARFKSYSKFPACYKDMAFWVSPEFSENNLCELVRSIGGDLVEEVTCIDTFTNKKTGRTSNCYRIVYRSMERSLTDEEINALQERVRKEVAEVLKVELR</sequence>
<dbReference type="InterPro" id="IPR001849">
    <property type="entry name" value="PH_domain"/>
</dbReference>
<evidence type="ECO:0000256" key="8">
    <source>
        <dbReference type="ARBA" id="ARBA00022946"/>
    </source>
</evidence>
<keyword evidence="4" id="KW-0436">Ligase</keyword>
<dbReference type="PANTHER" id="PTHR11538">
    <property type="entry name" value="PHENYLALANYL-TRNA SYNTHETASE"/>
    <property type="match status" value="1"/>
</dbReference>
<evidence type="ECO:0000313" key="20">
    <source>
        <dbReference type="Proteomes" id="UP000075714"/>
    </source>
</evidence>
<evidence type="ECO:0000256" key="12">
    <source>
        <dbReference type="ARBA" id="ARBA00049255"/>
    </source>
</evidence>
<dbReference type="PROSITE" id="PS50003">
    <property type="entry name" value="PH_DOMAIN"/>
    <property type="match status" value="1"/>
</dbReference>
<comment type="subcellular location">
    <subcellularLocation>
        <location evidence="1">Mitochondrion matrix</location>
    </subcellularLocation>
</comment>
<dbReference type="InterPro" id="IPR011993">
    <property type="entry name" value="PH-like_dom_sf"/>
</dbReference>
<evidence type="ECO:0000256" key="7">
    <source>
        <dbReference type="ARBA" id="ARBA00022917"/>
    </source>
</evidence>
<dbReference type="Proteomes" id="UP000075714">
    <property type="component" value="Unassembled WGS sequence"/>
</dbReference>
<dbReference type="Gene3D" id="2.30.29.30">
    <property type="entry name" value="Pleckstrin-homology domain (PH domain)/Phosphotyrosine-binding domain (PTB)"/>
    <property type="match status" value="1"/>
</dbReference>
<dbReference type="Gene3D" id="1.20.120.1240">
    <property type="entry name" value="Dynamin, middle domain"/>
    <property type="match status" value="2"/>
</dbReference>
<dbReference type="SUPFAM" id="SSF54991">
    <property type="entry name" value="Anticodon-binding domain of PheRS"/>
    <property type="match status" value="1"/>
</dbReference>
<dbReference type="Pfam" id="PF01409">
    <property type="entry name" value="tRNA-synt_2d"/>
    <property type="match status" value="1"/>
</dbReference>
<evidence type="ECO:0000256" key="1">
    <source>
        <dbReference type="ARBA" id="ARBA00004305"/>
    </source>
</evidence>
<evidence type="ECO:0000256" key="3">
    <source>
        <dbReference type="ARBA" id="ARBA00012814"/>
    </source>
</evidence>
<name>A0A150GW30_GONPE</name>
<dbReference type="SMART" id="SM00896">
    <property type="entry name" value="FDX-ACB"/>
    <property type="match status" value="1"/>
</dbReference>